<accession>B7LIQ8</accession>
<dbReference type="Proteomes" id="UP000000748">
    <property type="component" value="Plasmid pECOED"/>
</dbReference>
<name>B7LIQ8_ECO81</name>
<evidence type="ECO:0000313" key="2">
    <source>
        <dbReference type="Proteomes" id="UP000000748"/>
    </source>
</evidence>
<keyword evidence="1" id="KW-0614">Plasmid</keyword>
<sequence length="132" mass="15213">MTFCRPQLTEEQKMDTLTAGYQFSADSFRRFIIRTLTDDIPPDGDEKEIARFILRHPAFNGGWLLFLAAEIHERSHTHKSITVTVSVDNYLSWMDIAVSGLPELPDMPFCDFFIRRQQFIYPGVPPTKSGEE</sequence>
<evidence type="ECO:0000313" key="1">
    <source>
        <dbReference type="EMBL" id="CAQ87326.1"/>
    </source>
</evidence>
<proteinExistence type="predicted"/>
<geneLocation type="plasmid" evidence="1 2">
    <name>pECOED</name>
</geneLocation>
<reference evidence="2" key="1">
    <citation type="journal article" date="2009" name="PLoS Genet.">
        <title>Organised genome dynamics in the Escherichia coli species results in highly diverse adaptive paths.</title>
        <authorList>
            <person name="Touchon M."/>
            <person name="Hoede C."/>
            <person name="Tenaillon O."/>
            <person name="Barbe V."/>
            <person name="Baeriswyl S."/>
            <person name="Bidet P."/>
            <person name="Bingen E."/>
            <person name="Bonacorsi S."/>
            <person name="Bouchier C."/>
            <person name="Bouvet O."/>
            <person name="Calteau A."/>
            <person name="Chiapello H."/>
            <person name="Clermont O."/>
            <person name="Cruveiller S."/>
            <person name="Danchin A."/>
            <person name="Diard M."/>
            <person name="Dossat C."/>
            <person name="Karoui M.E."/>
            <person name="Frapy E."/>
            <person name="Garry L."/>
            <person name="Ghigo J.M."/>
            <person name="Gilles A.M."/>
            <person name="Johnson J."/>
            <person name="Le Bouguenec C."/>
            <person name="Lescat M."/>
            <person name="Mangenot S."/>
            <person name="Martinez-Jehanne V."/>
            <person name="Matic I."/>
            <person name="Nassif X."/>
            <person name="Oztas S."/>
            <person name="Petit M.A."/>
            <person name="Pichon C."/>
            <person name="Rouy Z."/>
            <person name="Ruf C.S."/>
            <person name="Schneider D."/>
            <person name="Tourret J."/>
            <person name="Vacherie B."/>
            <person name="Vallenet D."/>
            <person name="Medigue C."/>
            <person name="Rocha E.P.C."/>
            <person name="Denamur E."/>
        </authorList>
    </citation>
    <scope>NUCLEOTIDE SEQUENCE [LARGE SCALE GENOMIC DNA]</scope>
    <source>
        <strain evidence="2">ED1a</strain>
        <plasmid evidence="2">Plasmid pECOED</plasmid>
    </source>
</reference>
<dbReference type="AlphaFoldDB" id="B7LIQ8"/>
<organism evidence="1 2">
    <name type="scientific">Escherichia coli O81 (strain ED1a)</name>
    <dbReference type="NCBI Taxonomy" id="585397"/>
    <lineage>
        <taxon>Bacteria</taxon>
        <taxon>Pseudomonadati</taxon>
        <taxon>Pseudomonadota</taxon>
        <taxon>Gammaproteobacteria</taxon>
        <taxon>Enterobacterales</taxon>
        <taxon>Enterobacteriaceae</taxon>
        <taxon>Escherichia</taxon>
    </lineage>
</organism>
<gene>
    <name evidence="1" type="ordered locus">pECED1a_0110</name>
</gene>
<dbReference type="PATRIC" id="fig|585397.9.peg.5351"/>
<dbReference type="EMBL" id="CU928147">
    <property type="protein sequence ID" value="CAQ87326.1"/>
    <property type="molecule type" value="Genomic_DNA"/>
</dbReference>
<protein>
    <submittedName>
        <fullName evidence="1">Uncharacterized protein</fullName>
    </submittedName>
</protein>